<feature type="domain" description="PAS" evidence="2">
    <location>
        <begin position="374"/>
        <end position="446"/>
    </location>
</feature>
<evidence type="ECO:0000313" key="6">
    <source>
        <dbReference type="EMBL" id="ADD68500.1"/>
    </source>
</evidence>
<dbReference type="KEGG" id="dap:Dacet_1736"/>
<feature type="domain" description="GGDEF" evidence="5">
    <location>
        <begin position="524"/>
        <end position="651"/>
    </location>
</feature>
<dbReference type="HOGENOM" id="CLU_000445_32_1_0"/>
<dbReference type="InterPro" id="IPR035919">
    <property type="entry name" value="EAL_sf"/>
</dbReference>
<dbReference type="PROSITE" id="PS50112">
    <property type="entry name" value="PAS"/>
    <property type="match status" value="1"/>
</dbReference>
<keyword evidence="1" id="KW-1133">Transmembrane helix</keyword>
<dbReference type="EMBL" id="CP001968">
    <property type="protein sequence ID" value="ADD68500.1"/>
    <property type="molecule type" value="Genomic_DNA"/>
</dbReference>
<dbReference type="CDD" id="cd01949">
    <property type="entry name" value="GGDEF"/>
    <property type="match status" value="1"/>
</dbReference>
<accession>D4H0I7</accession>
<evidence type="ECO:0000256" key="1">
    <source>
        <dbReference type="SAM" id="Phobius"/>
    </source>
</evidence>
<feature type="domain" description="EAL" evidence="4">
    <location>
        <begin position="662"/>
        <end position="903"/>
    </location>
</feature>
<dbReference type="AlphaFoldDB" id="D4H0I7"/>
<dbReference type="SUPFAM" id="SSF55073">
    <property type="entry name" value="Nucleotide cyclase"/>
    <property type="match status" value="1"/>
</dbReference>
<dbReference type="NCBIfam" id="TIGR00229">
    <property type="entry name" value="sensory_box"/>
    <property type="match status" value="1"/>
</dbReference>
<keyword evidence="1" id="KW-0812">Transmembrane</keyword>
<dbReference type="GO" id="GO:0071111">
    <property type="term" value="F:cyclic-guanylate-specific phosphodiesterase activity"/>
    <property type="evidence" value="ECO:0007669"/>
    <property type="project" value="InterPro"/>
</dbReference>
<dbReference type="InterPro" id="IPR050706">
    <property type="entry name" value="Cyclic-di-GMP_PDE-like"/>
</dbReference>
<dbReference type="Pfam" id="PF00990">
    <property type="entry name" value="GGDEF"/>
    <property type="match status" value="1"/>
</dbReference>
<dbReference type="PANTHER" id="PTHR33121:SF71">
    <property type="entry name" value="OXYGEN SENSOR PROTEIN DOSP"/>
    <property type="match status" value="1"/>
</dbReference>
<dbReference type="PROSITE" id="PS50887">
    <property type="entry name" value="GGDEF"/>
    <property type="match status" value="1"/>
</dbReference>
<dbReference type="SMART" id="SM00086">
    <property type="entry name" value="PAC"/>
    <property type="match status" value="1"/>
</dbReference>
<dbReference type="InParanoid" id="D4H0I7"/>
<evidence type="ECO:0000259" key="5">
    <source>
        <dbReference type="PROSITE" id="PS50887"/>
    </source>
</evidence>
<name>D4H0I7_DENA2</name>
<dbReference type="InterPro" id="IPR029787">
    <property type="entry name" value="Nucleotide_cyclase"/>
</dbReference>
<dbReference type="PANTHER" id="PTHR33121">
    <property type="entry name" value="CYCLIC DI-GMP PHOSPHODIESTERASE PDEF"/>
    <property type="match status" value="1"/>
</dbReference>
<dbReference type="Gene3D" id="3.40.50.2300">
    <property type="match status" value="2"/>
</dbReference>
<dbReference type="SUPFAM" id="SSF141868">
    <property type="entry name" value="EAL domain-like"/>
    <property type="match status" value="1"/>
</dbReference>
<proteinExistence type="predicted"/>
<dbReference type="InterPro" id="IPR000160">
    <property type="entry name" value="GGDEF_dom"/>
</dbReference>
<dbReference type="Gene3D" id="3.20.20.450">
    <property type="entry name" value="EAL domain"/>
    <property type="match status" value="1"/>
</dbReference>
<feature type="transmembrane region" description="Helical" evidence="1">
    <location>
        <begin position="334"/>
        <end position="355"/>
    </location>
</feature>
<dbReference type="NCBIfam" id="TIGR00254">
    <property type="entry name" value="GGDEF"/>
    <property type="match status" value="1"/>
</dbReference>
<dbReference type="Pfam" id="PF13426">
    <property type="entry name" value="PAS_9"/>
    <property type="match status" value="1"/>
</dbReference>
<dbReference type="InterPro" id="IPR001610">
    <property type="entry name" value="PAC"/>
</dbReference>
<evidence type="ECO:0000259" key="2">
    <source>
        <dbReference type="PROSITE" id="PS50112"/>
    </source>
</evidence>
<dbReference type="CDD" id="cd00130">
    <property type="entry name" value="PAS"/>
    <property type="match status" value="1"/>
</dbReference>
<dbReference type="Gene3D" id="3.30.450.20">
    <property type="entry name" value="PAS domain"/>
    <property type="match status" value="1"/>
</dbReference>
<dbReference type="RefSeq" id="WP_013011011.1">
    <property type="nucleotide sequence ID" value="NC_013943.1"/>
</dbReference>
<dbReference type="PROSITE" id="PS50113">
    <property type="entry name" value="PAC"/>
    <property type="match status" value="1"/>
</dbReference>
<sequence length="903" mass="101627" precursor="true">MKHIIIILAIFLTAIIVHAKPYNILIIHSYQQEFPETKLQHNGFVKGLRSSDSKDRYNIFTEYLNAKTSYAGLENTEVIDNYMLAKYLMNKPDLIYATNDEALSYLSSTSLGFLREVPLIVTGISDSPAIYRSGTTYGILINHNITKTIEIINTLLNSTPDITFIDSENGSSKKTENYVSTLSNNKQQILFKTEKNIDKLLTELKGGKDSAFVIVNAGGFYSENRHETTASSLRKLKESLPSPYIFAMHKLEIQEGVLGGFVTSELKQGEEAGIAARQTLQGNPPQKSHIYTGNHLIFDRKAVDRAFLRIPEPLNSQITFINNYPTFLEKHGQLLIWITVLLALTTLITLTAFSIHSTSQRKQLTATTKKLAEASRKNKQYMDAVDASNFVSIADQKGRVKYISNTYLSAIGYSSDEVIGQKHHMLNHPEMDVKRYKTLIKTVSSGRIWVGILLNKTKNGDTLYLETSVVPIQNEDGVITEYLSVRKDITKVIMQQREIQSQYQDVLTGLPNRVKMRLDRNRATLPAVALMNIDGFSAINTYYGMEGGDYLLKSVAGKLAALIPDRMSVYRVSGDEFGILCYDVTDYDAFNSVIQDILNKISKSTFIYKETEMHFSLTAGTASGMETTITKAGIALRQAKKNKKSFMTYDEAESEMEKIRETVKYSGSLRDALSHEKIIPYFQPIVDTATGEIIKYEALMRIENEKGDIMTPNMFLSMSKSLKLYNSLSLMMLEKSLNSLSDTVNDICINFDMEDIRNNKFQTYFFDIISQKNLQGRITVEITESEGIDNMDELSVFIARAKKHGCLIALDDFGTGYSNFMYILSLQPDFLKIDGSITRQINVSGRARLLTSTIVEMCRQAGIKTVAEYVSTDEIYSTIKEVGVDYCQGYLFGKPAPNFIKSI</sequence>
<feature type="domain" description="PAC" evidence="3">
    <location>
        <begin position="448"/>
        <end position="501"/>
    </location>
</feature>
<dbReference type="Gene3D" id="3.30.70.270">
    <property type="match status" value="1"/>
</dbReference>
<dbReference type="SMART" id="SM00052">
    <property type="entry name" value="EAL"/>
    <property type="match status" value="1"/>
</dbReference>
<dbReference type="Pfam" id="PF00563">
    <property type="entry name" value="EAL"/>
    <property type="match status" value="1"/>
</dbReference>
<dbReference type="PROSITE" id="PS50883">
    <property type="entry name" value="EAL"/>
    <property type="match status" value="1"/>
</dbReference>
<gene>
    <name evidence="6" type="ordered locus">Dacet_1736</name>
</gene>
<dbReference type="SUPFAM" id="SSF55785">
    <property type="entry name" value="PYP-like sensor domain (PAS domain)"/>
    <property type="match status" value="1"/>
</dbReference>
<dbReference type="InterPro" id="IPR001633">
    <property type="entry name" value="EAL_dom"/>
</dbReference>
<dbReference type="eggNOG" id="COG3829">
    <property type="taxonomic scope" value="Bacteria"/>
</dbReference>
<dbReference type="InterPro" id="IPR000014">
    <property type="entry name" value="PAS"/>
</dbReference>
<dbReference type="InterPro" id="IPR043128">
    <property type="entry name" value="Rev_trsase/Diguanyl_cyclase"/>
</dbReference>
<dbReference type="InterPro" id="IPR035965">
    <property type="entry name" value="PAS-like_dom_sf"/>
</dbReference>
<protein>
    <submittedName>
        <fullName evidence="6">Diguanylate cyclase/phosphodiesterase with PAS/PAC sensor(S)</fullName>
    </submittedName>
</protein>
<dbReference type="PaxDb" id="522772-Dacet_1736"/>
<evidence type="ECO:0000259" key="3">
    <source>
        <dbReference type="PROSITE" id="PS50113"/>
    </source>
</evidence>
<dbReference type="OrthoDB" id="5894408at2"/>
<organism evidence="6 7">
    <name type="scientific">Denitrovibrio acetiphilus (strain DSM 12809 / NBRC 114555 / N2460)</name>
    <dbReference type="NCBI Taxonomy" id="522772"/>
    <lineage>
        <taxon>Bacteria</taxon>
        <taxon>Pseudomonadati</taxon>
        <taxon>Deferribacterota</taxon>
        <taxon>Deferribacteres</taxon>
        <taxon>Deferribacterales</taxon>
        <taxon>Geovibrionaceae</taxon>
        <taxon>Denitrovibrio</taxon>
    </lineage>
</organism>
<evidence type="ECO:0000313" key="7">
    <source>
        <dbReference type="Proteomes" id="UP000002012"/>
    </source>
</evidence>
<dbReference type="eggNOG" id="COG2200">
    <property type="taxonomic scope" value="Bacteria"/>
</dbReference>
<dbReference type="CDD" id="cd01948">
    <property type="entry name" value="EAL"/>
    <property type="match status" value="1"/>
</dbReference>
<keyword evidence="1" id="KW-0472">Membrane</keyword>
<dbReference type="SMART" id="SM00267">
    <property type="entry name" value="GGDEF"/>
    <property type="match status" value="1"/>
</dbReference>
<dbReference type="STRING" id="522772.Dacet_1736"/>
<dbReference type="InterPro" id="IPR000700">
    <property type="entry name" value="PAS-assoc_C"/>
</dbReference>
<keyword evidence="7" id="KW-1185">Reference proteome</keyword>
<dbReference type="Proteomes" id="UP000002012">
    <property type="component" value="Chromosome"/>
</dbReference>
<evidence type="ECO:0000259" key="4">
    <source>
        <dbReference type="PROSITE" id="PS50883"/>
    </source>
</evidence>
<reference evidence="6 7" key="1">
    <citation type="journal article" date="2010" name="Stand. Genomic Sci.">
        <title>Complete genome sequence of Denitrovibrio acetiphilus type strain (N2460).</title>
        <authorList>
            <person name="Kiss H."/>
            <person name="Lang E."/>
            <person name="Lapidus A."/>
            <person name="Copeland A."/>
            <person name="Nolan M."/>
            <person name="Glavina Del Rio T."/>
            <person name="Chen F."/>
            <person name="Lucas S."/>
            <person name="Tice H."/>
            <person name="Cheng J.F."/>
            <person name="Han C."/>
            <person name="Goodwin L."/>
            <person name="Pitluck S."/>
            <person name="Liolios K."/>
            <person name="Pati A."/>
            <person name="Ivanova N."/>
            <person name="Mavromatis K."/>
            <person name="Chen A."/>
            <person name="Palaniappan K."/>
            <person name="Land M."/>
            <person name="Hauser L."/>
            <person name="Chang Y.J."/>
            <person name="Jeffries C.D."/>
            <person name="Detter J.C."/>
            <person name="Brettin T."/>
            <person name="Spring S."/>
            <person name="Rohde M."/>
            <person name="Goker M."/>
            <person name="Woyke T."/>
            <person name="Bristow J."/>
            <person name="Eisen J.A."/>
            <person name="Markowitz V."/>
            <person name="Hugenholtz P."/>
            <person name="Kyrpides N.C."/>
            <person name="Klenk H.P."/>
        </authorList>
    </citation>
    <scope>NUCLEOTIDE SEQUENCE [LARGE SCALE GENOMIC DNA]</scope>
    <source>
        <strain evidence="7">DSM 12809 / NBRC 114555 / N2460</strain>
    </source>
</reference>
<dbReference type="eggNOG" id="COG2199">
    <property type="taxonomic scope" value="Bacteria"/>
</dbReference>